<evidence type="ECO:0000313" key="2">
    <source>
        <dbReference type="EMBL" id="PYH87709.1"/>
    </source>
</evidence>
<evidence type="ECO:0000313" key="3">
    <source>
        <dbReference type="Proteomes" id="UP000247810"/>
    </source>
</evidence>
<dbReference type="SUPFAM" id="SSF159245">
    <property type="entry name" value="AttH-like"/>
    <property type="match status" value="1"/>
</dbReference>
<organism evidence="2 3">
    <name type="scientific">Aspergillus ellipticus CBS 707.79</name>
    <dbReference type="NCBI Taxonomy" id="1448320"/>
    <lineage>
        <taxon>Eukaryota</taxon>
        <taxon>Fungi</taxon>
        <taxon>Dikarya</taxon>
        <taxon>Ascomycota</taxon>
        <taxon>Pezizomycotina</taxon>
        <taxon>Eurotiomycetes</taxon>
        <taxon>Eurotiomycetidae</taxon>
        <taxon>Eurotiales</taxon>
        <taxon>Aspergillaceae</taxon>
        <taxon>Aspergillus</taxon>
        <taxon>Aspergillus subgen. Circumdati</taxon>
    </lineage>
</organism>
<dbReference type="InterPro" id="IPR053112">
    <property type="entry name" value="Fungal_Dehydratase/Hydratase"/>
</dbReference>
<dbReference type="OrthoDB" id="5295747at2759"/>
<dbReference type="Proteomes" id="UP000247810">
    <property type="component" value="Unassembled WGS sequence"/>
</dbReference>
<dbReference type="PANTHER" id="PTHR40617:SF1">
    <property type="entry name" value="ATTH DOMAIN-CONTAINING PROTEIN-RELATED"/>
    <property type="match status" value="1"/>
</dbReference>
<dbReference type="InterPro" id="IPR010791">
    <property type="entry name" value="AttH_dom"/>
</dbReference>
<dbReference type="PANTHER" id="PTHR40617">
    <property type="entry name" value="TERPENE CYCLASE ASQC"/>
    <property type="match status" value="1"/>
</dbReference>
<dbReference type="InterPro" id="IPR023374">
    <property type="entry name" value="AttH-like_dom_sf"/>
</dbReference>
<proteinExistence type="predicted"/>
<accession>A0A319CT95</accession>
<dbReference type="Pfam" id="PF07143">
    <property type="entry name" value="CrtC"/>
    <property type="match status" value="1"/>
</dbReference>
<dbReference type="AlphaFoldDB" id="A0A319CT95"/>
<dbReference type="Gene3D" id="2.40.370.10">
    <property type="entry name" value="AttH-like domain"/>
    <property type="match status" value="1"/>
</dbReference>
<dbReference type="EMBL" id="KZ826185">
    <property type="protein sequence ID" value="PYH87709.1"/>
    <property type="molecule type" value="Genomic_DNA"/>
</dbReference>
<protein>
    <recommendedName>
        <fullName evidence="1">AttH domain-containing protein</fullName>
    </recommendedName>
</protein>
<feature type="domain" description="AttH" evidence="1">
    <location>
        <begin position="28"/>
        <end position="164"/>
    </location>
</feature>
<dbReference type="VEuPathDB" id="FungiDB:BO71DRAFT_340431"/>
<feature type="non-terminal residue" evidence="2">
    <location>
        <position position="1"/>
    </location>
</feature>
<evidence type="ECO:0000259" key="1">
    <source>
        <dbReference type="Pfam" id="PF07143"/>
    </source>
</evidence>
<gene>
    <name evidence="2" type="ORF">BO71DRAFT_340431</name>
</gene>
<reference evidence="2 3" key="1">
    <citation type="submission" date="2018-02" db="EMBL/GenBank/DDBJ databases">
        <title>The genomes of Aspergillus section Nigri reveals drivers in fungal speciation.</title>
        <authorList>
            <consortium name="DOE Joint Genome Institute"/>
            <person name="Vesth T.C."/>
            <person name="Nybo J."/>
            <person name="Theobald S."/>
            <person name="Brandl J."/>
            <person name="Frisvad J.C."/>
            <person name="Nielsen K.F."/>
            <person name="Lyhne E.K."/>
            <person name="Kogle M.E."/>
            <person name="Kuo A."/>
            <person name="Riley R."/>
            <person name="Clum A."/>
            <person name="Nolan M."/>
            <person name="Lipzen A."/>
            <person name="Salamov A."/>
            <person name="Henrissat B."/>
            <person name="Wiebenga A."/>
            <person name="De vries R.P."/>
            <person name="Grigoriev I.V."/>
            <person name="Mortensen U.H."/>
            <person name="Andersen M.R."/>
            <person name="Baker S.E."/>
        </authorList>
    </citation>
    <scope>NUCLEOTIDE SEQUENCE [LARGE SCALE GENOMIC DNA]</scope>
    <source>
        <strain evidence="2 3">CBS 707.79</strain>
    </source>
</reference>
<keyword evidence="3" id="KW-1185">Reference proteome</keyword>
<sequence>SYRTCSFITASDSHQYMVLGQTSYTRGIALARSSILDITDPRYYQQSLFDFRARNTSTNATFPNNQMDTAVGPNFGIRALTPDSITQLQTYSSLANYTYNLTLAATSQVLYNGGLGYWAYGLHGEPTGEWSMPAMRTTGTITVRGQELAVLPDQSFTWYDRQWTNTNTNTNTTAAPRNGTWFQLHVPGTDIKGSIWALDYSDSRQVRMATFRSANGDHRLLSFGYDYSTRSEDVWHSFVNNRTYPLAYTMDFGQHGRVTARSYRDDQLTYNVSAGLRAAYEGFATFNVSMFGVEATGYGLVEIV</sequence>
<name>A0A319CT95_9EURO</name>